<dbReference type="InterPro" id="IPR036188">
    <property type="entry name" value="FAD/NAD-bd_sf"/>
</dbReference>
<keyword evidence="5" id="KW-1185">Reference proteome</keyword>
<dbReference type="PANTHER" id="PTHR13847:SF150">
    <property type="entry name" value="OXIDOREDUCTASE TDA3-RELATED"/>
    <property type="match status" value="1"/>
</dbReference>
<evidence type="ECO:0000313" key="5">
    <source>
        <dbReference type="Proteomes" id="UP001152797"/>
    </source>
</evidence>
<gene>
    <name evidence="2" type="ORF">C1SCF055_LOCUS8959</name>
</gene>
<reference evidence="3" key="2">
    <citation type="submission" date="2024-04" db="EMBL/GenBank/DDBJ databases">
        <authorList>
            <person name="Chen Y."/>
            <person name="Shah S."/>
            <person name="Dougan E. K."/>
            <person name="Thang M."/>
            <person name="Chan C."/>
        </authorList>
    </citation>
    <scope>NUCLEOTIDE SEQUENCE [LARGE SCALE GENOMIC DNA]</scope>
</reference>
<protein>
    <submittedName>
        <fullName evidence="4">Oxidoreductase C1F5.03c</fullName>
    </submittedName>
</protein>
<dbReference type="EMBL" id="CAMXCT020000613">
    <property type="protein sequence ID" value="CAL1134514.1"/>
    <property type="molecule type" value="Genomic_DNA"/>
</dbReference>
<evidence type="ECO:0000259" key="1">
    <source>
        <dbReference type="Pfam" id="PF01266"/>
    </source>
</evidence>
<feature type="domain" description="FAD dependent oxidoreductase" evidence="1">
    <location>
        <begin position="4"/>
        <end position="338"/>
    </location>
</feature>
<sequence>MTTVIVGGGIVGVTAALYLLKKGAKVILVEKCGVACHSSGKAGGFLTDGDSGWHSGSIGRLAKRSFALHEELAKELGAEKIGFRRVKCLGLGSAEKPPGEAGIPQPAWLAKEYQRDMGNESGLAQVTPYKLMEALQEAITKQGCEIVIAKAVGVEVDGDTVKSVKLQMPGKTTSISCSAVILGMGVWAREAAAWFPESTLPQSTVGSRYTSVIWDDSDVGRDATMVFTMGDEHTEIYPRSNECYANGCPSQPELPDDPLEIQPPAEEIEKVKVESIAAVPRLKDATVIRSTACFLAGSDDNRPVVGRVPKTSNAIIACGGGCWGILNGPAMGEAAAALALGEEPPIDMGAFDPMRFDSSYVPTVAKDLPPKLMALVAQNPDLAEALRQDPERIMNILAMMQD</sequence>
<dbReference type="OrthoDB" id="498204at2759"/>
<dbReference type="PANTHER" id="PTHR13847">
    <property type="entry name" value="SARCOSINE DEHYDROGENASE-RELATED"/>
    <property type="match status" value="1"/>
</dbReference>
<dbReference type="InterPro" id="IPR006076">
    <property type="entry name" value="FAD-dep_OxRdtase"/>
</dbReference>
<evidence type="ECO:0000313" key="3">
    <source>
        <dbReference type="EMBL" id="CAL1134514.1"/>
    </source>
</evidence>
<accession>A0A9P1FL06</accession>
<comment type="caution">
    <text evidence="2">The sequence shown here is derived from an EMBL/GenBank/DDBJ whole genome shotgun (WGS) entry which is preliminary data.</text>
</comment>
<name>A0A9P1FL06_9DINO</name>
<organism evidence="2">
    <name type="scientific">Cladocopium goreaui</name>
    <dbReference type="NCBI Taxonomy" id="2562237"/>
    <lineage>
        <taxon>Eukaryota</taxon>
        <taxon>Sar</taxon>
        <taxon>Alveolata</taxon>
        <taxon>Dinophyceae</taxon>
        <taxon>Suessiales</taxon>
        <taxon>Symbiodiniaceae</taxon>
        <taxon>Cladocopium</taxon>
    </lineage>
</organism>
<dbReference type="Gene3D" id="3.30.9.10">
    <property type="entry name" value="D-Amino Acid Oxidase, subunit A, domain 2"/>
    <property type="match status" value="2"/>
</dbReference>
<evidence type="ECO:0000313" key="2">
    <source>
        <dbReference type="EMBL" id="CAI3981139.1"/>
    </source>
</evidence>
<proteinExistence type="predicted"/>
<dbReference type="AlphaFoldDB" id="A0A9P1FL06"/>
<reference evidence="2" key="1">
    <citation type="submission" date="2022-10" db="EMBL/GenBank/DDBJ databases">
        <authorList>
            <person name="Chen Y."/>
            <person name="Dougan E. K."/>
            <person name="Chan C."/>
            <person name="Rhodes N."/>
            <person name="Thang M."/>
        </authorList>
    </citation>
    <scope>NUCLEOTIDE SEQUENCE</scope>
</reference>
<dbReference type="SUPFAM" id="SSF51905">
    <property type="entry name" value="FAD/NAD(P)-binding domain"/>
    <property type="match status" value="1"/>
</dbReference>
<dbReference type="GO" id="GO:0005737">
    <property type="term" value="C:cytoplasm"/>
    <property type="evidence" value="ECO:0007669"/>
    <property type="project" value="TreeGrafter"/>
</dbReference>
<dbReference type="EMBL" id="CAMXCT030000613">
    <property type="protein sequence ID" value="CAL4768451.1"/>
    <property type="molecule type" value="Genomic_DNA"/>
</dbReference>
<dbReference type="EMBL" id="CAMXCT010000613">
    <property type="protein sequence ID" value="CAI3981139.1"/>
    <property type="molecule type" value="Genomic_DNA"/>
</dbReference>
<dbReference type="Proteomes" id="UP001152797">
    <property type="component" value="Unassembled WGS sequence"/>
</dbReference>
<dbReference type="Pfam" id="PF01266">
    <property type="entry name" value="DAO"/>
    <property type="match status" value="1"/>
</dbReference>
<dbReference type="Gene3D" id="3.50.50.60">
    <property type="entry name" value="FAD/NAD(P)-binding domain"/>
    <property type="match status" value="2"/>
</dbReference>
<evidence type="ECO:0000313" key="4">
    <source>
        <dbReference type="EMBL" id="CAL4768451.1"/>
    </source>
</evidence>